<evidence type="ECO:0000313" key="2">
    <source>
        <dbReference type="Proteomes" id="UP000829196"/>
    </source>
</evidence>
<proteinExistence type="predicted"/>
<evidence type="ECO:0000313" key="1">
    <source>
        <dbReference type="EMBL" id="KAI0520035.1"/>
    </source>
</evidence>
<gene>
    <name evidence="1" type="ORF">KFK09_007500</name>
</gene>
<name>A0A8T3BS25_DENNO</name>
<organism evidence="1 2">
    <name type="scientific">Dendrobium nobile</name>
    <name type="common">Orchid</name>
    <dbReference type="NCBI Taxonomy" id="94219"/>
    <lineage>
        <taxon>Eukaryota</taxon>
        <taxon>Viridiplantae</taxon>
        <taxon>Streptophyta</taxon>
        <taxon>Embryophyta</taxon>
        <taxon>Tracheophyta</taxon>
        <taxon>Spermatophyta</taxon>
        <taxon>Magnoliopsida</taxon>
        <taxon>Liliopsida</taxon>
        <taxon>Asparagales</taxon>
        <taxon>Orchidaceae</taxon>
        <taxon>Epidendroideae</taxon>
        <taxon>Malaxideae</taxon>
        <taxon>Dendrobiinae</taxon>
        <taxon>Dendrobium</taxon>
    </lineage>
</organism>
<reference evidence="1" key="1">
    <citation type="journal article" date="2022" name="Front. Genet.">
        <title>Chromosome-Scale Assembly of the Dendrobium nobile Genome Provides Insights Into the Molecular Mechanism of the Biosynthesis of the Medicinal Active Ingredient of Dendrobium.</title>
        <authorList>
            <person name="Xu Q."/>
            <person name="Niu S.-C."/>
            <person name="Li K.-L."/>
            <person name="Zheng P.-J."/>
            <person name="Zhang X.-J."/>
            <person name="Jia Y."/>
            <person name="Liu Y."/>
            <person name="Niu Y.-X."/>
            <person name="Yu L.-H."/>
            <person name="Chen D.-F."/>
            <person name="Zhang G.-Q."/>
        </authorList>
    </citation>
    <scope>NUCLEOTIDE SEQUENCE</scope>
    <source>
        <tissue evidence="1">Leaf</tissue>
    </source>
</reference>
<comment type="caution">
    <text evidence="1">The sequence shown here is derived from an EMBL/GenBank/DDBJ whole genome shotgun (WGS) entry which is preliminary data.</text>
</comment>
<sequence length="59" mass="6658">MVKFGLERHREKVPNAHLLHILPNYSTSPTIDLISSSSLLRYSKALHFICAVLSSHSKI</sequence>
<protein>
    <submittedName>
        <fullName evidence="1">Uncharacterized protein</fullName>
    </submittedName>
</protein>
<dbReference type="EMBL" id="JAGYWB010000006">
    <property type="protein sequence ID" value="KAI0520035.1"/>
    <property type="molecule type" value="Genomic_DNA"/>
</dbReference>
<accession>A0A8T3BS25</accession>
<dbReference type="AlphaFoldDB" id="A0A8T3BS25"/>
<keyword evidence="2" id="KW-1185">Reference proteome</keyword>
<dbReference type="Proteomes" id="UP000829196">
    <property type="component" value="Unassembled WGS sequence"/>
</dbReference>